<feature type="domain" description="Enoyl reductase (ER)" evidence="5">
    <location>
        <begin position="13"/>
        <end position="347"/>
    </location>
</feature>
<comment type="similarity">
    <text evidence="4">Belongs to the zinc-containing alcohol dehydrogenase family.</text>
</comment>
<dbReference type="Pfam" id="PF00107">
    <property type="entry name" value="ADH_zinc_N"/>
    <property type="match status" value="1"/>
</dbReference>
<dbReference type="STRING" id="155865.SAMN05216515_10832"/>
<keyword evidence="2 4" id="KW-0862">Zinc</keyword>
<keyword evidence="7" id="KW-1185">Reference proteome</keyword>
<evidence type="ECO:0000256" key="4">
    <source>
        <dbReference type="RuleBase" id="RU361277"/>
    </source>
</evidence>
<evidence type="ECO:0000313" key="6">
    <source>
        <dbReference type="EMBL" id="SFU50100.1"/>
    </source>
</evidence>
<keyword evidence="1 4" id="KW-0479">Metal-binding</keyword>
<gene>
    <name evidence="6" type="ORF">SAMN05216508_10836</name>
</gene>
<dbReference type="PANTHER" id="PTHR43401:SF2">
    <property type="entry name" value="L-THREONINE 3-DEHYDROGENASE"/>
    <property type="match status" value="1"/>
</dbReference>
<dbReference type="SMART" id="SM00829">
    <property type="entry name" value="PKS_ER"/>
    <property type="match status" value="1"/>
</dbReference>
<dbReference type="AlphaFoldDB" id="A0A1I7GNT3"/>
<accession>A0A1I7GNT3</accession>
<dbReference type="Proteomes" id="UP000198817">
    <property type="component" value="Unassembled WGS sequence"/>
</dbReference>
<dbReference type="InterPro" id="IPR013154">
    <property type="entry name" value="ADH-like_N"/>
</dbReference>
<dbReference type="SUPFAM" id="SSF50129">
    <property type="entry name" value="GroES-like"/>
    <property type="match status" value="1"/>
</dbReference>
<protein>
    <submittedName>
        <fullName evidence="6">L-threonine 3-dehydrogenase</fullName>
    </submittedName>
</protein>
<dbReference type="InterPro" id="IPR036291">
    <property type="entry name" value="NAD(P)-bd_dom_sf"/>
</dbReference>
<sequence>MTEYMKGLVKEEAAPGPFRWREDLPVPAPGPDEVLIRVHVAALCGTDLHIMEWDEWTRNWAKAPFIPGHEICGEIVALGSDVTQRKVGDRVSCESHIACHHCAACASGMEQICENLKLFGVSEDGGFAEYAKVRWDVTYVIGDPSIPDETAVLFEPMGAGVHGVEKAEVAGKNVLISGCGSIGLTAVAAAKTFGAQQVIVCDLIDEKLAIAEKMGADVTLNAGREDVAEAVRRLTGGRGADAAIDITGSQQAITAAVKALRSGGRFVGVGLPTREIHLDLANDVFYREVEVTGISGRLIWKTWDDFAKVMAGPYFRSEYVLGGKYPMRDIDRAVEAVRSGVPGKMLLYPDVPPAEA</sequence>
<proteinExistence type="inferred from homology"/>
<evidence type="ECO:0000256" key="3">
    <source>
        <dbReference type="ARBA" id="ARBA00023002"/>
    </source>
</evidence>
<dbReference type="InterPro" id="IPR050129">
    <property type="entry name" value="Zn_alcohol_dh"/>
</dbReference>
<dbReference type="GO" id="GO:0008270">
    <property type="term" value="F:zinc ion binding"/>
    <property type="evidence" value="ECO:0007669"/>
    <property type="project" value="InterPro"/>
</dbReference>
<dbReference type="PANTHER" id="PTHR43401">
    <property type="entry name" value="L-THREONINE 3-DEHYDROGENASE"/>
    <property type="match status" value="1"/>
</dbReference>
<name>A0A1I7GNT3_9FIRM</name>
<dbReference type="InterPro" id="IPR002328">
    <property type="entry name" value="ADH_Zn_CS"/>
</dbReference>
<evidence type="ECO:0000313" key="7">
    <source>
        <dbReference type="Proteomes" id="UP000198817"/>
    </source>
</evidence>
<dbReference type="Pfam" id="PF08240">
    <property type="entry name" value="ADH_N"/>
    <property type="match status" value="1"/>
</dbReference>
<dbReference type="SUPFAM" id="SSF51735">
    <property type="entry name" value="NAD(P)-binding Rossmann-fold domains"/>
    <property type="match status" value="1"/>
</dbReference>
<keyword evidence="3" id="KW-0560">Oxidoreductase</keyword>
<dbReference type="InterPro" id="IPR020843">
    <property type="entry name" value="ER"/>
</dbReference>
<dbReference type="Gene3D" id="3.40.50.720">
    <property type="entry name" value="NAD(P)-binding Rossmann-like Domain"/>
    <property type="match status" value="1"/>
</dbReference>
<evidence type="ECO:0000256" key="1">
    <source>
        <dbReference type="ARBA" id="ARBA00022723"/>
    </source>
</evidence>
<comment type="cofactor">
    <cofactor evidence="4">
        <name>Zn(2+)</name>
        <dbReference type="ChEBI" id="CHEBI:29105"/>
    </cofactor>
</comment>
<organism evidence="6 7">
    <name type="scientific">Eubacterium pyruvativorans</name>
    <dbReference type="NCBI Taxonomy" id="155865"/>
    <lineage>
        <taxon>Bacteria</taxon>
        <taxon>Bacillati</taxon>
        <taxon>Bacillota</taxon>
        <taxon>Clostridia</taxon>
        <taxon>Eubacteriales</taxon>
        <taxon>Eubacteriaceae</taxon>
        <taxon>Eubacterium</taxon>
    </lineage>
</organism>
<dbReference type="RefSeq" id="WP_090470908.1">
    <property type="nucleotide sequence ID" value="NZ_FOWF01000008.1"/>
</dbReference>
<dbReference type="GO" id="GO:0016491">
    <property type="term" value="F:oxidoreductase activity"/>
    <property type="evidence" value="ECO:0007669"/>
    <property type="project" value="UniProtKB-KW"/>
</dbReference>
<dbReference type="PROSITE" id="PS00059">
    <property type="entry name" value="ADH_ZINC"/>
    <property type="match status" value="1"/>
</dbReference>
<reference evidence="6 7" key="1">
    <citation type="submission" date="2016-10" db="EMBL/GenBank/DDBJ databases">
        <authorList>
            <person name="de Groot N.N."/>
        </authorList>
    </citation>
    <scope>NUCLEOTIDE SEQUENCE [LARGE SCALE GENOMIC DNA]</scope>
    <source>
        <strain evidence="6 7">KHGC13</strain>
    </source>
</reference>
<dbReference type="InterPro" id="IPR011032">
    <property type="entry name" value="GroES-like_sf"/>
</dbReference>
<dbReference type="OrthoDB" id="9769198at2"/>
<evidence type="ECO:0000259" key="5">
    <source>
        <dbReference type="SMART" id="SM00829"/>
    </source>
</evidence>
<evidence type="ECO:0000256" key="2">
    <source>
        <dbReference type="ARBA" id="ARBA00022833"/>
    </source>
</evidence>
<dbReference type="Gene3D" id="3.90.180.10">
    <property type="entry name" value="Medium-chain alcohol dehydrogenases, catalytic domain"/>
    <property type="match status" value="1"/>
</dbReference>
<dbReference type="InterPro" id="IPR013149">
    <property type="entry name" value="ADH-like_C"/>
</dbReference>
<dbReference type="EMBL" id="FPBT01000008">
    <property type="protein sequence ID" value="SFU50100.1"/>
    <property type="molecule type" value="Genomic_DNA"/>
</dbReference>